<dbReference type="PANTHER" id="PTHR32234">
    <property type="entry name" value="THIOL:DISULFIDE INTERCHANGE PROTEIN DSBD"/>
    <property type="match status" value="1"/>
</dbReference>
<feature type="transmembrane region" description="Helical" evidence="5">
    <location>
        <begin position="375"/>
        <end position="407"/>
    </location>
</feature>
<feature type="transmembrane region" description="Helical" evidence="5">
    <location>
        <begin position="605"/>
        <end position="622"/>
    </location>
</feature>
<gene>
    <name evidence="8" type="ORF">MNBD_GAMMA12-1101</name>
</gene>
<dbReference type="AlphaFoldDB" id="A0A3B0YRL1"/>
<evidence type="ECO:0000256" key="3">
    <source>
        <dbReference type="ARBA" id="ARBA00022989"/>
    </source>
</evidence>
<dbReference type="InterPro" id="IPR003834">
    <property type="entry name" value="Cyt_c_assmbl_TM_dom"/>
</dbReference>
<dbReference type="InterPro" id="IPR036929">
    <property type="entry name" value="DsbDN_sf"/>
</dbReference>
<feature type="transmembrane region" description="Helical" evidence="5">
    <location>
        <begin position="634"/>
        <end position="661"/>
    </location>
</feature>
<reference evidence="8" key="1">
    <citation type="submission" date="2018-06" db="EMBL/GenBank/DDBJ databases">
        <authorList>
            <person name="Zhirakovskaya E."/>
        </authorList>
    </citation>
    <scope>NUCLEOTIDE SEQUENCE</scope>
</reference>
<keyword evidence="3 5" id="KW-1133">Transmembrane helix</keyword>
<keyword evidence="4 5" id="KW-0472">Membrane</keyword>
<feature type="domain" description="Thiol:disulfide interchange protein DsbD N-terminal" evidence="7">
    <location>
        <begin position="199"/>
        <end position="315"/>
    </location>
</feature>
<evidence type="ECO:0000259" key="6">
    <source>
        <dbReference type="Pfam" id="PF02683"/>
    </source>
</evidence>
<dbReference type="InterPro" id="IPR036249">
    <property type="entry name" value="Thioredoxin-like_sf"/>
</dbReference>
<dbReference type="SUPFAM" id="SSF74863">
    <property type="entry name" value="Thiol:disulfide interchange protein DsbD, N-terminal domain (DsbD-alpha)"/>
    <property type="match status" value="2"/>
</dbReference>
<sequence length="824" mass="89356">MKLLSKISLLFLLFMPASLLLAVEDADDDGVPLPPDVAFKQKVNLKDQHTIQASWSIENKYYMYRNKFKFVSKTKGIELGTANIPPGKKKKDPLFGIVNIFRNNVNIQIPIKRIDQSITEFSVEVHSQGCADIGICYPPQKKIVKLTLAALATPLATTSITTNTTKSSSSSDKKQTDKSVKATKDIKNFGNALGLGQADEYLEVDKAFQLDTEYNGNDMIIARWKVADAYYLYKKQFKFTLANAPPGVSLGTPQIPAGKLKKDPAFGNVYVFYKYVEIKIPVKGASKGQKLNLIIRSQGCADAGLCYPPVTQIAAYTSGQAISIKNYSPSLTAQTTKPSINIKKANPANSTVEDDQSLFEKIGDWFTKALNGDNIFIALMSMLGLGLLVAFTACMYPMIPIVCALVIGEGKTVTKYRGFVMSTTYVLSMALVFGILGGVVGYLGKSSGISFAAAAQDPLIIGTVVLIMIFLALAMFGVFNIQMPSFLQNKLDAANRNQKGGTLIGAAATGAISALVVGPCGGPFLLAALSYATTSGNMFNGFLYLFLFGLGMGLPLIIVGIYGSSILPRAGNWMSMVKHTGGIILLALALYFAERLTDQMPGLFMMLWALLFIMAGIYFRALEPVPTGASGKRYILKGGAVIIFLWGILVAIGGLTGGIIASDPFEGSSLTNSGSTTATLSNNANPRKIAYLADKKVKTKGSLKFITIKSKADLLQEIKQANAAGFNVMLDFYATWCTYCIQFDVYVFKKPEVVAALSNTILLEADVTANDKVDKELMKYIKIFAPPAIIFYGKNGQEVGKRVYKFVKKKRFLKRVKGAFGSHQ</sequence>
<dbReference type="PANTHER" id="PTHR32234:SF0">
    <property type="entry name" value="THIOL:DISULFIDE INTERCHANGE PROTEIN DSBD"/>
    <property type="match status" value="1"/>
</dbReference>
<feature type="transmembrane region" description="Helical" evidence="5">
    <location>
        <begin position="576"/>
        <end position="593"/>
    </location>
</feature>
<dbReference type="Gene3D" id="2.60.40.1250">
    <property type="entry name" value="Thiol:disulfide interchange protein DsbD, N-terminal domain"/>
    <property type="match status" value="2"/>
</dbReference>
<dbReference type="GO" id="GO:0047134">
    <property type="term" value="F:protein-disulfide reductase [NAD(P)H] activity"/>
    <property type="evidence" value="ECO:0007669"/>
    <property type="project" value="UniProtKB-EC"/>
</dbReference>
<protein>
    <submittedName>
        <fullName evidence="8">Cytochrome c-type biogenesis protein DsbD, protein-disulfide reductase</fullName>
        <ecNumber evidence="8">1.8.1.8</ecNumber>
    </submittedName>
</protein>
<feature type="domain" description="Thiol:disulfide interchange protein DsbD N-terminal" evidence="7">
    <location>
        <begin position="32"/>
        <end position="147"/>
    </location>
</feature>
<evidence type="ECO:0000256" key="5">
    <source>
        <dbReference type="SAM" id="Phobius"/>
    </source>
</evidence>
<comment type="subcellular location">
    <subcellularLocation>
        <location evidence="1">Membrane</location>
        <topology evidence="1">Multi-pass membrane protein</topology>
    </subcellularLocation>
</comment>
<organism evidence="8">
    <name type="scientific">hydrothermal vent metagenome</name>
    <dbReference type="NCBI Taxonomy" id="652676"/>
    <lineage>
        <taxon>unclassified sequences</taxon>
        <taxon>metagenomes</taxon>
        <taxon>ecological metagenomes</taxon>
    </lineage>
</organism>
<dbReference type="SUPFAM" id="SSF52833">
    <property type="entry name" value="Thioredoxin-like"/>
    <property type="match status" value="1"/>
</dbReference>
<evidence type="ECO:0000313" key="8">
    <source>
        <dbReference type="EMBL" id="VAW76959.1"/>
    </source>
</evidence>
<dbReference type="EC" id="1.8.1.8" evidence="8"/>
<feature type="transmembrane region" description="Helical" evidence="5">
    <location>
        <begin position="459"/>
        <end position="481"/>
    </location>
</feature>
<dbReference type="NCBIfam" id="NF001419">
    <property type="entry name" value="PRK00293.1"/>
    <property type="match status" value="1"/>
</dbReference>
<feature type="domain" description="Cytochrome C biogenesis protein transmembrane" evidence="6">
    <location>
        <begin position="376"/>
        <end position="596"/>
    </location>
</feature>
<evidence type="ECO:0000256" key="2">
    <source>
        <dbReference type="ARBA" id="ARBA00022692"/>
    </source>
</evidence>
<dbReference type="GO" id="GO:0016020">
    <property type="term" value="C:membrane"/>
    <property type="evidence" value="ECO:0007669"/>
    <property type="project" value="UniProtKB-SubCell"/>
</dbReference>
<evidence type="ECO:0000259" key="7">
    <source>
        <dbReference type="Pfam" id="PF11412"/>
    </source>
</evidence>
<feature type="transmembrane region" description="Helical" evidence="5">
    <location>
        <begin position="502"/>
        <end position="529"/>
    </location>
</feature>
<evidence type="ECO:0000256" key="4">
    <source>
        <dbReference type="ARBA" id="ARBA00023136"/>
    </source>
</evidence>
<dbReference type="Gene3D" id="3.40.30.10">
    <property type="entry name" value="Glutaredoxin"/>
    <property type="match status" value="1"/>
</dbReference>
<dbReference type="GO" id="GO:0045454">
    <property type="term" value="P:cell redox homeostasis"/>
    <property type="evidence" value="ECO:0007669"/>
    <property type="project" value="TreeGrafter"/>
</dbReference>
<dbReference type="EMBL" id="UOFL01000116">
    <property type="protein sequence ID" value="VAW76959.1"/>
    <property type="molecule type" value="Genomic_DNA"/>
</dbReference>
<dbReference type="Pfam" id="PF02683">
    <property type="entry name" value="DsbD_TM"/>
    <property type="match status" value="1"/>
</dbReference>
<feature type="transmembrane region" description="Helical" evidence="5">
    <location>
        <begin position="541"/>
        <end position="564"/>
    </location>
</feature>
<evidence type="ECO:0000256" key="1">
    <source>
        <dbReference type="ARBA" id="ARBA00004141"/>
    </source>
</evidence>
<dbReference type="InterPro" id="IPR028250">
    <property type="entry name" value="DsbDN"/>
</dbReference>
<proteinExistence type="predicted"/>
<name>A0A3B0YRL1_9ZZZZ</name>
<keyword evidence="2 5" id="KW-0812">Transmembrane</keyword>
<accession>A0A3B0YRL1</accession>
<keyword evidence="8" id="KW-0560">Oxidoreductase</keyword>
<feature type="transmembrane region" description="Helical" evidence="5">
    <location>
        <begin position="419"/>
        <end position="439"/>
    </location>
</feature>
<dbReference type="Pfam" id="PF11412">
    <property type="entry name" value="DsbD_N"/>
    <property type="match status" value="2"/>
</dbReference>
<dbReference type="GO" id="GO:0017004">
    <property type="term" value="P:cytochrome complex assembly"/>
    <property type="evidence" value="ECO:0007669"/>
    <property type="project" value="InterPro"/>
</dbReference>
<dbReference type="Pfam" id="PF13899">
    <property type="entry name" value="Thioredoxin_7"/>
    <property type="match status" value="1"/>
</dbReference>